<name>A0A9W8CNR5_9FUNG</name>
<evidence type="ECO:0000256" key="2">
    <source>
        <dbReference type="ARBA" id="ARBA00022517"/>
    </source>
</evidence>
<comment type="similarity">
    <text evidence="6">Belongs to the UTP23/FCF1 family. UTP23 subfamily.</text>
</comment>
<comment type="caution">
    <text evidence="10">The sequence shown here is derived from an EMBL/GenBank/DDBJ whole genome shotgun (WGS) entry which is preliminary data.</text>
</comment>
<dbReference type="GO" id="GO:0032040">
    <property type="term" value="C:small-subunit processome"/>
    <property type="evidence" value="ECO:0007669"/>
    <property type="project" value="InterPro"/>
</dbReference>
<dbReference type="Proteomes" id="UP001143981">
    <property type="component" value="Unassembled WGS sequence"/>
</dbReference>
<comment type="function">
    <text evidence="5">Involved in rRNA-processing and ribosome biogenesis.</text>
</comment>
<keyword evidence="2" id="KW-0690">Ribosome biogenesis</keyword>
<dbReference type="InterPro" id="IPR057776">
    <property type="entry name" value="UTP23_sensor"/>
</dbReference>
<evidence type="ECO:0000256" key="7">
    <source>
        <dbReference type="ARBA" id="ARBA00076388"/>
    </source>
</evidence>
<gene>
    <name evidence="10" type="ORF">LPJ61_006483</name>
</gene>
<accession>A0A9W8CNR5</accession>
<evidence type="ECO:0000313" key="11">
    <source>
        <dbReference type="Proteomes" id="UP001143981"/>
    </source>
</evidence>
<evidence type="ECO:0000313" key="10">
    <source>
        <dbReference type="EMBL" id="KAJ1718766.1"/>
    </source>
</evidence>
<evidence type="ECO:0000256" key="5">
    <source>
        <dbReference type="ARBA" id="ARBA00037300"/>
    </source>
</evidence>
<evidence type="ECO:0000256" key="1">
    <source>
        <dbReference type="ARBA" id="ARBA00004604"/>
    </source>
</evidence>
<dbReference type="FunFam" id="3.40.50.1010:FF:000006">
    <property type="entry name" value="rRNA-processing protein UTP23 homolog"/>
    <property type="match status" value="1"/>
</dbReference>
<keyword evidence="3" id="KW-0698">rRNA processing</keyword>
<dbReference type="Pfam" id="PF24779">
    <property type="entry name" value="UTP23_sensor"/>
    <property type="match status" value="1"/>
</dbReference>
<organism evidence="10 11">
    <name type="scientific">Coemansia biformis</name>
    <dbReference type="NCBI Taxonomy" id="1286918"/>
    <lineage>
        <taxon>Eukaryota</taxon>
        <taxon>Fungi</taxon>
        <taxon>Fungi incertae sedis</taxon>
        <taxon>Zoopagomycota</taxon>
        <taxon>Kickxellomycotina</taxon>
        <taxon>Kickxellomycetes</taxon>
        <taxon>Kickxellales</taxon>
        <taxon>Kickxellaceae</taxon>
        <taxon>Coemansia</taxon>
    </lineage>
</organism>
<keyword evidence="4" id="KW-0539">Nucleus</keyword>
<keyword evidence="11" id="KW-1185">Reference proteome</keyword>
<dbReference type="GO" id="GO:0006364">
    <property type="term" value="P:rRNA processing"/>
    <property type="evidence" value="ECO:0007669"/>
    <property type="project" value="UniProtKB-KW"/>
</dbReference>
<dbReference type="EMBL" id="JANBOI010003221">
    <property type="protein sequence ID" value="KAJ1718766.1"/>
    <property type="molecule type" value="Genomic_DNA"/>
</dbReference>
<feature type="domain" description="UTP23 sensor motif region" evidence="9">
    <location>
        <begin position="196"/>
        <end position="215"/>
    </location>
</feature>
<dbReference type="Gene3D" id="3.40.50.1010">
    <property type="entry name" value="5'-nuclease"/>
    <property type="match status" value="1"/>
</dbReference>
<dbReference type="Pfam" id="PF04900">
    <property type="entry name" value="Fcf1"/>
    <property type="match status" value="1"/>
</dbReference>
<feature type="region of interest" description="Disordered" evidence="8">
    <location>
        <begin position="180"/>
        <end position="216"/>
    </location>
</feature>
<feature type="compositionally biased region" description="Basic residues" evidence="8">
    <location>
        <begin position="187"/>
        <end position="202"/>
    </location>
</feature>
<proteinExistence type="inferred from homology"/>
<dbReference type="PANTHER" id="PTHR12416">
    <property type="entry name" value="RRNA-PROCESSING PROTEIN UTP23 HOMOLOG"/>
    <property type="match status" value="1"/>
</dbReference>
<protein>
    <recommendedName>
        <fullName evidence="7">U three protein 23</fullName>
    </recommendedName>
</protein>
<evidence type="ECO:0000256" key="6">
    <source>
        <dbReference type="ARBA" id="ARBA00038503"/>
    </source>
</evidence>
<evidence type="ECO:0000256" key="3">
    <source>
        <dbReference type="ARBA" id="ARBA00022552"/>
    </source>
</evidence>
<dbReference type="SUPFAM" id="SSF88723">
    <property type="entry name" value="PIN domain-like"/>
    <property type="match status" value="1"/>
</dbReference>
<evidence type="ECO:0000256" key="4">
    <source>
        <dbReference type="ARBA" id="ARBA00023242"/>
    </source>
</evidence>
<comment type="subcellular location">
    <subcellularLocation>
        <location evidence="1">Nucleus</location>
        <location evidence="1">Nucleolus</location>
    </subcellularLocation>
</comment>
<evidence type="ECO:0000259" key="9">
    <source>
        <dbReference type="Pfam" id="PF24779"/>
    </source>
</evidence>
<dbReference type="AlphaFoldDB" id="A0A9W8CNR5"/>
<dbReference type="InterPro" id="IPR029060">
    <property type="entry name" value="PIN-like_dom_sf"/>
</dbReference>
<reference evidence="10" key="1">
    <citation type="submission" date="2022-07" db="EMBL/GenBank/DDBJ databases">
        <title>Phylogenomic reconstructions and comparative analyses of Kickxellomycotina fungi.</title>
        <authorList>
            <person name="Reynolds N.K."/>
            <person name="Stajich J.E."/>
            <person name="Barry K."/>
            <person name="Grigoriev I.V."/>
            <person name="Crous P."/>
            <person name="Smith M.E."/>
        </authorList>
    </citation>
    <scope>NUCLEOTIDE SEQUENCE</scope>
    <source>
        <strain evidence="10">BCRC 34381</strain>
    </source>
</reference>
<dbReference type="InterPro" id="IPR006984">
    <property type="entry name" value="Fcf1/UTP23"/>
</dbReference>
<sequence>MRAKRAKVYRKALQFYRQFCGFREPYQVLVSPDFVLEGAAKKVNIPDALEAVLGGKLRPLITFCGIDDVRKAEGEHRDAAIAVSRGFEKRRCTHKEPIAGTECISEILGDSNKHHYILAVQDEALRAKLRRIVGVPIVHIKQGLVILEPTPANTRALANAQEPNKPVLSEMERQMLKSLKVEARGAKVAKRALAPKRKKKGPKGPNPLSAKKSKKT</sequence>
<evidence type="ECO:0000256" key="8">
    <source>
        <dbReference type="SAM" id="MobiDB-lite"/>
    </source>
</evidence>
<dbReference type="OrthoDB" id="25675at2759"/>